<proteinExistence type="predicted"/>
<sequence length="80" mass="9326">MFLKDAIVLRLQQICRERNIRYNELANRSGVTPSTVYSLMSPSRRDLSVITLKKLCDGLDMTITQFFDDPLFQTLEQELQ</sequence>
<organism evidence="2 3">
    <name type="scientific">Candidatus Acutalibacter ornithocaccae</name>
    <dbReference type="NCBI Taxonomy" id="2838416"/>
    <lineage>
        <taxon>Bacteria</taxon>
        <taxon>Bacillati</taxon>
        <taxon>Bacillota</taxon>
        <taxon>Clostridia</taxon>
        <taxon>Eubacteriales</taxon>
        <taxon>Acutalibacteraceae</taxon>
        <taxon>Acutalibacter</taxon>
    </lineage>
</organism>
<dbReference type="CDD" id="cd00093">
    <property type="entry name" value="HTH_XRE"/>
    <property type="match status" value="1"/>
</dbReference>
<accession>A0A9D2LXC0</accession>
<evidence type="ECO:0000259" key="1">
    <source>
        <dbReference type="PROSITE" id="PS50943"/>
    </source>
</evidence>
<dbReference type="SMART" id="SM00530">
    <property type="entry name" value="HTH_XRE"/>
    <property type="match status" value="1"/>
</dbReference>
<dbReference type="AlphaFoldDB" id="A0A9D2LXC0"/>
<feature type="domain" description="HTH cro/C1-type" evidence="1">
    <location>
        <begin position="11"/>
        <end position="66"/>
    </location>
</feature>
<dbReference type="PROSITE" id="PS50943">
    <property type="entry name" value="HTH_CROC1"/>
    <property type="match status" value="1"/>
</dbReference>
<dbReference type="Gene3D" id="1.10.260.40">
    <property type="entry name" value="lambda repressor-like DNA-binding domains"/>
    <property type="match status" value="1"/>
</dbReference>
<evidence type="ECO:0000313" key="3">
    <source>
        <dbReference type="Proteomes" id="UP000824214"/>
    </source>
</evidence>
<name>A0A9D2LXC0_9FIRM</name>
<reference evidence="2" key="2">
    <citation type="submission" date="2021-04" db="EMBL/GenBank/DDBJ databases">
        <authorList>
            <person name="Gilroy R."/>
        </authorList>
    </citation>
    <scope>NUCLEOTIDE SEQUENCE</scope>
    <source>
        <strain evidence="2">ChiBcolR8-3208</strain>
    </source>
</reference>
<dbReference type="EMBL" id="DWXZ01000037">
    <property type="protein sequence ID" value="HJB36871.1"/>
    <property type="molecule type" value="Genomic_DNA"/>
</dbReference>
<dbReference type="InterPro" id="IPR001387">
    <property type="entry name" value="Cro/C1-type_HTH"/>
</dbReference>
<dbReference type="Pfam" id="PF13443">
    <property type="entry name" value="HTH_26"/>
    <property type="match status" value="1"/>
</dbReference>
<dbReference type="InterPro" id="IPR010982">
    <property type="entry name" value="Lambda_DNA-bd_dom_sf"/>
</dbReference>
<dbReference type="SUPFAM" id="SSF47413">
    <property type="entry name" value="lambda repressor-like DNA-binding domains"/>
    <property type="match status" value="1"/>
</dbReference>
<comment type="caution">
    <text evidence="2">The sequence shown here is derived from an EMBL/GenBank/DDBJ whole genome shotgun (WGS) entry which is preliminary data.</text>
</comment>
<dbReference type="GO" id="GO:0003677">
    <property type="term" value="F:DNA binding"/>
    <property type="evidence" value="ECO:0007669"/>
    <property type="project" value="InterPro"/>
</dbReference>
<gene>
    <name evidence="2" type="ORF">H9942_02235</name>
</gene>
<protein>
    <submittedName>
        <fullName evidence="2">Helix-turn-helix transcriptional regulator</fullName>
    </submittedName>
</protein>
<evidence type="ECO:0000313" key="2">
    <source>
        <dbReference type="EMBL" id="HJB36871.1"/>
    </source>
</evidence>
<dbReference type="Proteomes" id="UP000824214">
    <property type="component" value="Unassembled WGS sequence"/>
</dbReference>
<reference evidence="2" key="1">
    <citation type="journal article" date="2021" name="PeerJ">
        <title>Extensive microbial diversity within the chicken gut microbiome revealed by metagenomics and culture.</title>
        <authorList>
            <person name="Gilroy R."/>
            <person name="Ravi A."/>
            <person name="Getino M."/>
            <person name="Pursley I."/>
            <person name="Horton D.L."/>
            <person name="Alikhan N.F."/>
            <person name="Baker D."/>
            <person name="Gharbi K."/>
            <person name="Hall N."/>
            <person name="Watson M."/>
            <person name="Adriaenssens E.M."/>
            <person name="Foster-Nyarko E."/>
            <person name="Jarju S."/>
            <person name="Secka A."/>
            <person name="Antonio M."/>
            <person name="Oren A."/>
            <person name="Chaudhuri R.R."/>
            <person name="La Ragione R."/>
            <person name="Hildebrand F."/>
            <person name="Pallen M.J."/>
        </authorList>
    </citation>
    <scope>NUCLEOTIDE SEQUENCE</scope>
    <source>
        <strain evidence="2">ChiBcolR8-3208</strain>
    </source>
</reference>